<name>A0A9P6N6V9_9FUNG</name>
<evidence type="ECO:0000256" key="1">
    <source>
        <dbReference type="SAM" id="MobiDB-lite"/>
    </source>
</evidence>
<feature type="region of interest" description="Disordered" evidence="1">
    <location>
        <begin position="1"/>
        <end position="29"/>
    </location>
</feature>
<evidence type="ECO:0000313" key="3">
    <source>
        <dbReference type="Proteomes" id="UP000703661"/>
    </source>
</evidence>
<feature type="region of interest" description="Disordered" evidence="1">
    <location>
        <begin position="232"/>
        <end position="257"/>
    </location>
</feature>
<dbReference type="AlphaFoldDB" id="A0A9P6N6V9"/>
<evidence type="ECO:0000313" key="2">
    <source>
        <dbReference type="EMBL" id="KAG0024567.1"/>
    </source>
</evidence>
<feature type="compositionally biased region" description="Low complexity" evidence="1">
    <location>
        <begin position="284"/>
        <end position="301"/>
    </location>
</feature>
<gene>
    <name evidence="2" type="ORF">BGZ80_001324</name>
</gene>
<keyword evidence="3" id="KW-1185">Reference proteome</keyword>
<protein>
    <submittedName>
        <fullName evidence="2">Uncharacterized protein</fullName>
    </submittedName>
</protein>
<feature type="compositionally biased region" description="Low complexity" evidence="1">
    <location>
        <begin position="312"/>
        <end position="325"/>
    </location>
</feature>
<feature type="compositionally biased region" description="Polar residues" evidence="1">
    <location>
        <begin position="244"/>
        <end position="253"/>
    </location>
</feature>
<feature type="compositionally biased region" description="Low complexity" evidence="1">
    <location>
        <begin position="347"/>
        <end position="364"/>
    </location>
</feature>
<dbReference type="EMBL" id="JAAAID010000013">
    <property type="protein sequence ID" value="KAG0024567.1"/>
    <property type="molecule type" value="Genomic_DNA"/>
</dbReference>
<accession>A0A9P6N6V9</accession>
<feature type="compositionally biased region" description="Polar residues" evidence="1">
    <location>
        <begin position="1"/>
        <end position="15"/>
    </location>
</feature>
<proteinExistence type="predicted"/>
<dbReference type="Proteomes" id="UP000703661">
    <property type="component" value="Unassembled WGS sequence"/>
</dbReference>
<comment type="caution">
    <text evidence="2">The sequence shown here is derived from an EMBL/GenBank/DDBJ whole genome shotgun (WGS) entry which is preliminary data.</text>
</comment>
<organism evidence="2 3">
    <name type="scientific">Entomortierella chlamydospora</name>
    <dbReference type="NCBI Taxonomy" id="101097"/>
    <lineage>
        <taxon>Eukaryota</taxon>
        <taxon>Fungi</taxon>
        <taxon>Fungi incertae sedis</taxon>
        <taxon>Mucoromycota</taxon>
        <taxon>Mortierellomycotina</taxon>
        <taxon>Mortierellomycetes</taxon>
        <taxon>Mortierellales</taxon>
        <taxon>Mortierellaceae</taxon>
        <taxon>Entomortierella</taxon>
    </lineage>
</organism>
<reference evidence="2" key="1">
    <citation type="journal article" date="2020" name="Fungal Divers.">
        <title>Resolving the Mortierellaceae phylogeny through synthesis of multi-gene phylogenetics and phylogenomics.</title>
        <authorList>
            <person name="Vandepol N."/>
            <person name="Liber J."/>
            <person name="Desiro A."/>
            <person name="Na H."/>
            <person name="Kennedy M."/>
            <person name="Barry K."/>
            <person name="Grigoriev I.V."/>
            <person name="Miller A.N."/>
            <person name="O'Donnell K."/>
            <person name="Stajich J.E."/>
            <person name="Bonito G."/>
        </authorList>
    </citation>
    <scope>NUCLEOTIDE SEQUENCE</scope>
    <source>
        <strain evidence="2">NRRL 2769</strain>
    </source>
</reference>
<sequence>MEPQHHPTNPWSFQQLEGYDPEEEEKLPHSTIRGMPYRRLSSDRRHYSYASSTTIAPESFEEEDKNLNLDEDSEPDIHFCSVSDKPTSNLDLVVQSAAVAETTATPSLESHVATWREDTDTQIYASSNSNVVDSPISQTLSNSTSEDSTALRISQLHDNDSCDPAEKSISDSGVGLEGDVIEHLVQRLQSEVAETRAIVFDLESRLNAAESSNKHIVDELKILLADAEGTLIGSDDSDSGESVAISSKHSSGIGSDEDSNVVYNRICQALQSLITEAHSALERSTNTGSTSTATNTGTSTTLSHMGRRQCRHQSQLRQQTQGQRQLASPPELSLDDGDGEPSNLPEGSCGHSSCRTSRRSSVSHSRSEKAYFNPILSSASLTTPSTLSLALSSSSASSSSRIQAYPGANGRRSSRDVFSRMMWKEKQMEQFERYRRSCDRVSLELQMLLNDTMMDVADLSEEWEHLPQLAPVPASISTKTTAEISAPATVQAVPSPDLPIRNRNDPLARYEPIPSSEPNPVVADANIPGRKASYDAERLQRLYKAQLLSPQVRARQLQQGRSGYGQPGLVPVYSYQQQIPSRQSPMVPLAERARSRAPLPTQRQFRNQRVGASRPPQSILMQLYELWKHTWLRRRIMHVLAGSLEIMLILWVVLKLSETTLSWMGIHLLKGGPQTWLNYIYGDREGEGSLAAKELYQKIRKDGLQWRQIRRRKRQEREILMKEFKASEVALLGMDKGVPRTPFTSAGMVWAPAKRMLIHTVSGVVLAYLSDQVRRLAKKL</sequence>
<dbReference type="OrthoDB" id="2397368at2759"/>
<feature type="region of interest" description="Disordered" evidence="1">
    <location>
        <begin position="281"/>
        <end position="368"/>
    </location>
</feature>